<keyword evidence="5 7" id="KW-1133">Transmembrane helix</keyword>
<dbReference type="PANTHER" id="PTHR32309">
    <property type="entry name" value="TYROSINE-PROTEIN KINASE"/>
    <property type="match status" value="1"/>
</dbReference>
<dbReference type="AlphaFoldDB" id="A0A2U9PYA8"/>
<evidence type="ECO:0000313" key="10">
    <source>
        <dbReference type="Proteomes" id="UP000011200"/>
    </source>
</evidence>
<comment type="similarity">
    <text evidence="2">Belongs to the CpsC/CapA family.</text>
</comment>
<evidence type="ECO:0000256" key="7">
    <source>
        <dbReference type="SAM" id="Phobius"/>
    </source>
</evidence>
<dbReference type="InterPro" id="IPR050445">
    <property type="entry name" value="Bact_polysacc_biosynth/exp"/>
</dbReference>
<evidence type="ECO:0000256" key="6">
    <source>
        <dbReference type="ARBA" id="ARBA00023136"/>
    </source>
</evidence>
<feature type="transmembrane region" description="Helical" evidence="7">
    <location>
        <begin position="18"/>
        <end position="36"/>
    </location>
</feature>
<dbReference type="GO" id="GO:0005886">
    <property type="term" value="C:plasma membrane"/>
    <property type="evidence" value="ECO:0007669"/>
    <property type="project" value="UniProtKB-SubCell"/>
</dbReference>
<evidence type="ECO:0000259" key="8">
    <source>
        <dbReference type="Pfam" id="PF02706"/>
    </source>
</evidence>
<dbReference type="RefSeq" id="WP_080628205.1">
    <property type="nucleotide sequence ID" value="NZ_CP027541.1"/>
</dbReference>
<dbReference type="InterPro" id="IPR003856">
    <property type="entry name" value="LPS_length_determ_N"/>
</dbReference>
<comment type="subcellular location">
    <subcellularLocation>
        <location evidence="1">Cell membrane</location>
        <topology evidence="1">Multi-pass membrane protein</topology>
    </subcellularLocation>
</comment>
<evidence type="ECO:0000313" key="9">
    <source>
        <dbReference type="EMBL" id="AWT56773.1"/>
    </source>
</evidence>
<evidence type="ECO:0000256" key="5">
    <source>
        <dbReference type="ARBA" id="ARBA00022989"/>
    </source>
</evidence>
<dbReference type="Pfam" id="PF02706">
    <property type="entry name" value="Wzz"/>
    <property type="match status" value="1"/>
</dbReference>
<dbReference type="GO" id="GO:0004713">
    <property type="term" value="F:protein tyrosine kinase activity"/>
    <property type="evidence" value="ECO:0007669"/>
    <property type="project" value="TreeGrafter"/>
</dbReference>
<evidence type="ECO:0000256" key="3">
    <source>
        <dbReference type="ARBA" id="ARBA00022475"/>
    </source>
</evidence>
<feature type="transmembrane region" description="Helical" evidence="7">
    <location>
        <begin position="178"/>
        <end position="201"/>
    </location>
</feature>
<dbReference type="EMBL" id="CP027541">
    <property type="protein sequence ID" value="AWT56773.1"/>
    <property type="molecule type" value="Genomic_DNA"/>
</dbReference>
<reference evidence="9 10" key="1">
    <citation type="journal article" date="2013" name="Genome Announc.">
        <title>Draft genome sequence of MKD8, a conjugal recipient Mycobacterium smegmatis strain.</title>
        <authorList>
            <person name="Gray T.A."/>
            <person name="Palumbo M.J."/>
            <person name="Derbyshire K.M."/>
        </authorList>
    </citation>
    <scope>NUCLEOTIDE SEQUENCE [LARGE SCALE GENOMIC DNA]</scope>
    <source>
        <strain evidence="9 10">MKD8</strain>
    </source>
</reference>
<evidence type="ECO:0000256" key="1">
    <source>
        <dbReference type="ARBA" id="ARBA00004651"/>
    </source>
</evidence>
<keyword evidence="3" id="KW-1003">Cell membrane</keyword>
<evidence type="ECO:0000256" key="2">
    <source>
        <dbReference type="ARBA" id="ARBA00006683"/>
    </source>
</evidence>
<feature type="domain" description="Polysaccharide chain length determinant N-terminal" evidence="8">
    <location>
        <begin position="7"/>
        <end position="90"/>
    </location>
</feature>
<sequence length="214" mass="22861">MNDALTSYARILRVRWRWLVWSVLVSLAAATVVLILQPPMYQSHATVFIRTPGDVSRVLDGGDTYARERATTYAQLATSTTLAERVVTNLGLDVEPSALSARVKAKNPPGTALITVSVSAPSASEAQQTATMFLSEYALMVRQLELVPGQLIPRAELVVVDPPSQPTRTIAWGVPFPLLFAGVALIGLFVGGAAATIRAALGGDYTRRSETVGV</sequence>
<name>A0A2U9PYA8_MYCSE</name>
<reference evidence="10" key="2">
    <citation type="submission" date="2018-03" db="EMBL/GenBank/DDBJ databases">
        <authorList>
            <person name="Derbyshire K."/>
            <person name="Gray T.A."/>
            <person name="Champion M."/>
        </authorList>
    </citation>
    <scope>NUCLEOTIDE SEQUENCE [LARGE SCALE GENOMIC DNA]</scope>
    <source>
        <strain evidence="10">MKD8</strain>
    </source>
</reference>
<keyword evidence="4 7" id="KW-0812">Transmembrane</keyword>
<protein>
    <submittedName>
        <fullName evidence="9">Cell surface polysaccharide biosynthesis, putative</fullName>
    </submittedName>
</protein>
<evidence type="ECO:0000256" key="4">
    <source>
        <dbReference type="ARBA" id="ARBA00022692"/>
    </source>
</evidence>
<keyword evidence="6 7" id="KW-0472">Membrane</keyword>
<dbReference type="PANTHER" id="PTHR32309:SF13">
    <property type="entry name" value="FERRIC ENTEROBACTIN TRANSPORT PROTEIN FEPE"/>
    <property type="match status" value="1"/>
</dbReference>
<gene>
    <name evidence="9" type="ORF">D806_058330</name>
</gene>
<accession>A0A2U9PYA8</accession>
<proteinExistence type="inferred from homology"/>
<organism evidence="9 10">
    <name type="scientific">Mycolicibacterium smegmatis (strain MKD8)</name>
    <name type="common">Mycobacterium smegmatis</name>
    <dbReference type="NCBI Taxonomy" id="1214915"/>
    <lineage>
        <taxon>Bacteria</taxon>
        <taxon>Bacillati</taxon>
        <taxon>Actinomycetota</taxon>
        <taxon>Actinomycetes</taxon>
        <taxon>Mycobacteriales</taxon>
        <taxon>Mycobacteriaceae</taxon>
        <taxon>Mycolicibacterium</taxon>
    </lineage>
</organism>
<dbReference type="Proteomes" id="UP000011200">
    <property type="component" value="Chromosome"/>
</dbReference>